<keyword evidence="2" id="KW-0547">Nucleotide-binding</keyword>
<organism evidence="5 6">
    <name type="scientific">Rhodocytophaga aerolata</name>
    <dbReference type="NCBI Taxonomy" id="455078"/>
    <lineage>
        <taxon>Bacteria</taxon>
        <taxon>Pseudomonadati</taxon>
        <taxon>Bacteroidota</taxon>
        <taxon>Cytophagia</taxon>
        <taxon>Cytophagales</taxon>
        <taxon>Rhodocytophagaceae</taxon>
        <taxon>Rhodocytophaga</taxon>
    </lineage>
</organism>
<evidence type="ECO:0000256" key="1">
    <source>
        <dbReference type="ARBA" id="ARBA00022448"/>
    </source>
</evidence>
<dbReference type="SUPFAM" id="SSF52540">
    <property type="entry name" value="P-loop containing nucleoside triphosphate hydrolases"/>
    <property type="match status" value="1"/>
</dbReference>
<dbReference type="CDD" id="cd03255">
    <property type="entry name" value="ABC_MJ0796_LolCDE_FtsE"/>
    <property type="match status" value="1"/>
</dbReference>
<dbReference type="InterPro" id="IPR017911">
    <property type="entry name" value="MacB-like_ATP-bd"/>
</dbReference>
<proteinExistence type="predicted"/>
<sequence length="217" mass="24078">MLEAKGITKKYGSLQVLKGIDLSIQKKEVVSIVGASGAGKSTLLHIIGTLDKPDTGTVSLNGQNLVQLQGNSLAQFRNKHIGFIFQFHNLLPEFTALENVCIPGYLGKYDPKKVEARAKELLNLLGLKDRYDHQPARMSGGEQQRTAVARALINSPTIIFADEPSGNLDSRNAEELHHLFFRLRDELDQTFVIVTHNEELATMADRKVEMKDGRISL</sequence>
<keyword evidence="6" id="KW-1185">Reference proteome</keyword>
<evidence type="ECO:0000256" key="3">
    <source>
        <dbReference type="ARBA" id="ARBA00022840"/>
    </source>
</evidence>
<dbReference type="InterPro" id="IPR027417">
    <property type="entry name" value="P-loop_NTPase"/>
</dbReference>
<dbReference type="SMART" id="SM00382">
    <property type="entry name" value="AAA"/>
    <property type="match status" value="1"/>
</dbReference>
<evidence type="ECO:0000313" key="5">
    <source>
        <dbReference type="EMBL" id="MDO1448139.1"/>
    </source>
</evidence>
<name>A0ABT8R7Q9_9BACT</name>
<dbReference type="InterPro" id="IPR003439">
    <property type="entry name" value="ABC_transporter-like_ATP-bd"/>
</dbReference>
<dbReference type="Pfam" id="PF00005">
    <property type="entry name" value="ABC_tran"/>
    <property type="match status" value="1"/>
</dbReference>
<evidence type="ECO:0000256" key="2">
    <source>
        <dbReference type="ARBA" id="ARBA00022741"/>
    </source>
</evidence>
<keyword evidence="1" id="KW-0813">Transport</keyword>
<feature type="domain" description="ABC transporter" evidence="4">
    <location>
        <begin position="2"/>
        <end position="217"/>
    </location>
</feature>
<dbReference type="RefSeq" id="WP_302038941.1">
    <property type="nucleotide sequence ID" value="NZ_JAUKPO010000010.1"/>
</dbReference>
<dbReference type="GO" id="GO:0005524">
    <property type="term" value="F:ATP binding"/>
    <property type="evidence" value="ECO:0007669"/>
    <property type="project" value="UniProtKB-KW"/>
</dbReference>
<protein>
    <submittedName>
        <fullName evidence="5">ABC transporter ATP-binding protein</fullName>
    </submittedName>
</protein>
<dbReference type="EMBL" id="JAUKPO010000010">
    <property type="protein sequence ID" value="MDO1448139.1"/>
    <property type="molecule type" value="Genomic_DNA"/>
</dbReference>
<dbReference type="Gene3D" id="3.40.50.300">
    <property type="entry name" value="P-loop containing nucleotide triphosphate hydrolases"/>
    <property type="match status" value="1"/>
</dbReference>
<accession>A0ABT8R7Q9</accession>
<dbReference type="PANTHER" id="PTHR24220">
    <property type="entry name" value="IMPORT ATP-BINDING PROTEIN"/>
    <property type="match status" value="1"/>
</dbReference>
<evidence type="ECO:0000259" key="4">
    <source>
        <dbReference type="PROSITE" id="PS50893"/>
    </source>
</evidence>
<keyword evidence="3 5" id="KW-0067">ATP-binding</keyword>
<comment type="caution">
    <text evidence="5">The sequence shown here is derived from an EMBL/GenBank/DDBJ whole genome shotgun (WGS) entry which is preliminary data.</text>
</comment>
<dbReference type="PANTHER" id="PTHR24220:SF86">
    <property type="entry name" value="ABC TRANSPORTER ABCH.1"/>
    <property type="match status" value="1"/>
</dbReference>
<dbReference type="Proteomes" id="UP001168528">
    <property type="component" value="Unassembled WGS sequence"/>
</dbReference>
<evidence type="ECO:0000313" key="6">
    <source>
        <dbReference type="Proteomes" id="UP001168528"/>
    </source>
</evidence>
<gene>
    <name evidence="5" type="ORF">Q0590_17830</name>
</gene>
<dbReference type="PROSITE" id="PS50893">
    <property type="entry name" value="ABC_TRANSPORTER_2"/>
    <property type="match status" value="1"/>
</dbReference>
<reference evidence="5" key="1">
    <citation type="submission" date="2023-07" db="EMBL/GenBank/DDBJ databases">
        <title>The genome sequence of Rhodocytophaga aerolata KACC 12507.</title>
        <authorList>
            <person name="Zhang X."/>
        </authorList>
    </citation>
    <scope>NUCLEOTIDE SEQUENCE</scope>
    <source>
        <strain evidence="5">KACC 12507</strain>
    </source>
</reference>
<dbReference type="InterPro" id="IPR015854">
    <property type="entry name" value="ABC_transpr_LolD-like"/>
</dbReference>
<dbReference type="InterPro" id="IPR003593">
    <property type="entry name" value="AAA+_ATPase"/>
</dbReference>